<name>A0A175RFR7_9MICO</name>
<proteinExistence type="predicted"/>
<protein>
    <submittedName>
        <fullName evidence="1">Uncharacterized protein</fullName>
    </submittedName>
</protein>
<dbReference type="AlphaFoldDB" id="A0A175RFR7"/>
<dbReference type="EMBL" id="LDQC01000136">
    <property type="protein sequence ID" value="KTR02133.1"/>
    <property type="molecule type" value="Genomic_DNA"/>
</dbReference>
<comment type="caution">
    <text evidence="1">The sequence shown here is derived from an EMBL/GenBank/DDBJ whole genome shotgun (WGS) entry which is preliminary data.</text>
</comment>
<reference evidence="1 2" key="1">
    <citation type="journal article" date="2016" name="Front. Microbiol.">
        <title>Genomic Resource of Rice Seed Associated Bacteria.</title>
        <authorList>
            <person name="Midha S."/>
            <person name="Bansal K."/>
            <person name="Sharma S."/>
            <person name="Kumar N."/>
            <person name="Patil P.P."/>
            <person name="Chaudhry V."/>
            <person name="Patil P.B."/>
        </authorList>
    </citation>
    <scope>NUCLEOTIDE SEQUENCE [LARGE SCALE GENOMIC DNA]</scope>
    <source>
        <strain evidence="1 2">NS184</strain>
    </source>
</reference>
<evidence type="ECO:0000313" key="2">
    <source>
        <dbReference type="Proteomes" id="UP000078252"/>
    </source>
</evidence>
<accession>A0A175RFR7</accession>
<gene>
    <name evidence="1" type="ORF">NS184_16605</name>
</gene>
<dbReference type="PATRIC" id="fig|33881.3.peg.392"/>
<sequence length="202" mass="20826">MLAVVAPAIVLAASLAGCSTQSDVPNGGVPLEATATATFAPAEPVADGATVAAGDWGIVRAADPSEGDRIVAVRVTAVTEGKPGDFSGVRSLSGGSMSDAAVGWWIDYDWVLVDGPGPWYPNQRMRAVTTDADRDDLSTLSVPDDLQHCRDPERESFGDDPTGIVQHVCLTASATGGARPTGLTFDGTTGSTKDVTWALPDR</sequence>
<organism evidence="1 2">
    <name type="scientific">Curtobacterium luteum</name>
    <dbReference type="NCBI Taxonomy" id="33881"/>
    <lineage>
        <taxon>Bacteria</taxon>
        <taxon>Bacillati</taxon>
        <taxon>Actinomycetota</taxon>
        <taxon>Actinomycetes</taxon>
        <taxon>Micrococcales</taxon>
        <taxon>Microbacteriaceae</taxon>
        <taxon>Curtobacterium</taxon>
    </lineage>
</organism>
<dbReference type="Proteomes" id="UP000078252">
    <property type="component" value="Unassembled WGS sequence"/>
</dbReference>
<evidence type="ECO:0000313" key="1">
    <source>
        <dbReference type="EMBL" id="KTR02133.1"/>
    </source>
</evidence>